<keyword evidence="1" id="KW-0472">Membrane</keyword>
<evidence type="ECO:0000256" key="1">
    <source>
        <dbReference type="SAM" id="Phobius"/>
    </source>
</evidence>
<name>A0ABP1PNR5_9HEXA</name>
<feature type="transmembrane region" description="Helical" evidence="1">
    <location>
        <begin position="229"/>
        <end position="249"/>
    </location>
</feature>
<accession>A0ABP1PNR5</accession>
<evidence type="ECO:0008006" key="4">
    <source>
        <dbReference type="Google" id="ProtNLM"/>
    </source>
</evidence>
<keyword evidence="1" id="KW-1133">Transmembrane helix</keyword>
<feature type="transmembrane region" description="Helical" evidence="1">
    <location>
        <begin position="193"/>
        <end position="217"/>
    </location>
</feature>
<keyword evidence="1" id="KW-0812">Transmembrane</keyword>
<evidence type="ECO:0000313" key="3">
    <source>
        <dbReference type="Proteomes" id="UP001642540"/>
    </source>
</evidence>
<protein>
    <recommendedName>
        <fullName evidence="4">Gustatory receptor</fullName>
    </recommendedName>
</protein>
<evidence type="ECO:0000313" key="2">
    <source>
        <dbReference type="EMBL" id="CAL8072017.1"/>
    </source>
</evidence>
<gene>
    <name evidence="2" type="ORF">ODALV1_LOCUS1961</name>
</gene>
<proteinExistence type="predicted"/>
<sequence length="322" mass="36702">MKSSDVVALLNRMIKFEIHRNVKDMYKWRSGIKKEHDLRRKLCGPTLRIFTFTSISIPFLSQLSFIRNPCIPIQPGFFLIKKCNTVESPIIPGSSFIHSLALPLPSIIPTLTLSGITFIMRMFMITACNSQICMIAPIKAYCFQSYQLYTKMIIQRHFLFQKATLKVNEIRTIKFICTLLREVQILVQNFNHAYMWSIVCCLLFAVSGQILSLYAFVVVGDLLPPERRFIYGFAAFDMIMCILLFYGLLGNIYELSMSALNALKSSEAFMTRRVNSKFLKSCPALNICLGSANFIEKITPLNCQSFVVQRYVDLSLLTGTPG</sequence>
<keyword evidence="3" id="KW-1185">Reference proteome</keyword>
<dbReference type="Proteomes" id="UP001642540">
    <property type="component" value="Unassembled WGS sequence"/>
</dbReference>
<comment type="caution">
    <text evidence="2">The sequence shown here is derived from an EMBL/GenBank/DDBJ whole genome shotgun (WGS) entry which is preliminary data.</text>
</comment>
<reference evidence="2 3" key="1">
    <citation type="submission" date="2024-08" db="EMBL/GenBank/DDBJ databases">
        <authorList>
            <person name="Cucini C."/>
            <person name="Frati F."/>
        </authorList>
    </citation>
    <scope>NUCLEOTIDE SEQUENCE [LARGE SCALE GENOMIC DNA]</scope>
</reference>
<dbReference type="EMBL" id="CAXLJM020000007">
    <property type="protein sequence ID" value="CAL8072017.1"/>
    <property type="molecule type" value="Genomic_DNA"/>
</dbReference>
<organism evidence="2 3">
    <name type="scientific">Orchesella dallaii</name>
    <dbReference type="NCBI Taxonomy" id="48710"/>
    <lineage>
        <taxon>Eukaryota</taxon>
        <taxon>Metazoa</taxon>
        <taxon>Ecdysozoa</taxon>
        <taxon>Arthropoda</taxon>
        <taxon>Hexapoda</taxon>
        <taxon>Collembola</taxon>
        <taxon>Entomobryomorpha</taxon>
        <taxon>Entomobryoidea</taxon>
        <taxon>Orchesellidae</taxon>
        <taxon>Orchesellinae</taxon>
        <taxon>Orchesella</taxon>
    </lineage>
</organism>